<gene>
    <name evidence="5" type="ORF">AKO1_009279</name>
</gene>
<name>A0AAW2ZM56_9EUKA</name>
<keyword evidence="5" id="KW-0418">Kinase</keyword>
<dbReference type="InterPro" id="IPR050511">
    <property type="entry name" value="AMPK_gamma/SDS23_families"/>
</dbReference>
<protein>
    <submittedName>
        <fullName evidence="5">5'-AMP-activated protein kinase subunit gamma</fullName>
    </submittedName>
</protein>
<comment type="caution">
    <text evidence="5">The sequence shown here is derived from an EMBL/GenBank/DDBJ whole genome shotgun (WGS) entry which is preliminary data.</text>
</comment>
<dbReference type="InterPro" id="IPR000644">
    <property type="entry name" value="CBS_dom"/>
</dbReference>
<evidence type="ECO:0000259" key="4">
    <source>
        <dbReference type="PROSITE" id="PS51371"/>
    </source>
</evidence>
<dbReference type="CDD" id="cd02205">
    <property type="entry name" value="CBS_pair_SF"/>
    <property type="match status" value="2"/>
</dbReference>
<dbReference type="AlphaFoldDB" id="A0AAW2ZM56"/>
<dbReference type="SUPFAM" id="SSF54631">
    <property type="entry name" value="CBS-domain pair"/>
    <property type="match status" value="2"/>
</dbReference>
<feature type="domain" description="CBS" evidence="4">
    <location>
        <begin position="8"/>
        <end position="69"/>
    </location>
</feature>
<accession>A0AAW2ZM56</accession>
<dbReference type="GO" id="GO:0016301">
    <property type="term" value="F:kinase activity"/>
    <property type="evidence" value="ECO:0007669"/>
    <property type="project" value="UniProtKB-KW"/>
</dbReference>
<reference evidence="5 6" key="1">
    <citation type="submission" date="2024-03" db="EMBL/GenBank/DDBJ databases">
        <title>The Acrasis kona genome and developmental transcriptomes reveal deep origins of eukaryotic multicellular pathways.</title>
        <authorList>
            <person name="Sheikh S."/>
            <person name="Fu C.-J."/>
            <person name="Brown M.W."/>
            <person name="Baldauf S.L."/>
        </authorList>
    </citation>
    <scope>NUCLEOTIDE SEQUENCE [LARGE SCALE GENOMIC DNA]</scope>
    <source>
        <strain evidence="5 6">ATCC MYA-3509</strain>
    </source>
</reference>
<dbReference type="Gene3D" id="3.10.580.10">
    <property type="entry name" value="CBS-domain"/>
    <property type="match status" value="2"/>
</dbReference>
<proteinExistence type="predicted"/>
<dbReference type="EMBL" id="JAOPGA020001603">
    <property type="protein sequence ID" value="KAL0489786.1"/>
    <property type="molecule type" value="Genomic_DNA"/>
</dbReference>
<keyword evidence="2 3" id="KW-0129">CBS domain</keyword>
<dbReference type="PANTHER" id="PTHR13780">
    <property type="entry name" value="AMP-ACTIVATED PROTEIN KINASE, GAMMA REGULATORY SUBUNIT"/>
    <property type="match status" value="1"/>
</dbReference>
<keyword evidence="6" id="KW-1185">Reference proteome</keyword>
<keyword evidence="1" id="KW-0677">Repeat</keyword>
<organism evidence="5 6">
    <name type="scientific">Acrasis kona</name>
    <dbReference type="NCBI Taxonomy" id="1008807"/>
    <lineage>
        <taxon>Eukaryota</taxon>
        <taxon>Discoba</taxon>
        <taxon>Heterolobosea</taxon>
        <taxon>Tetramitia</taxon>
        <taxon>Eutetramitia</taxon>
        <taxon>Acrasidae</taxon>
        <taxon>Acrasis</taxon>
    </lineage>
</organism>
<dbReference type="InterPro" id="IPR046342">
    <property type="entry name" value="CBS_dom_sf"/>
</dbReference>
<evidence type="ECO:0000256" key="1">
    <source>
        <dbReference type="ARBA" id="ARBA00022737"/>
    </source>
</evidence>
<dbReference type="SMART" id="SM00116">
    <property type="entry name" value="CBS"/>
    <property type="match status" value="4"/>
</dbReference>
<evidence type="ECO:0000256" key="3">
    <source>
        <dbReference type="PROSITE-ProRule" id="PRU00703"/>
    </source>
</evidence>
<dbReference type="PROSITE" id="PS51371">
    <property type="entry name" value="CBS"/>
    <property type="match status" value="2"/>
</dbReference>
<evidence type="ECO:0000313" key="6">
    <source>
        <dbReference type="Proteomes" id="UP001431209"/>
    </source>
</evidence>
<evidence type="ECO:0000256" key="2">
    <source>
        <dbReference type="ARBA" id="ARBA00023122"/>
    </source>
</evidence>
<dbReference type="Proteomes" id="UP001431209">
    <property type="component" value="Unassembled WGS sequence"/>
</dbReference>
<keyword evidence="5" id="KW-0808">Transferase</keyword>
<sequence>MSVRDIAVNKKREIVSISQESSVKEALQLLSKNNILSAPVYDGEKCVGLVDVLDLTTFVTNVYFTSNKESQFKNYLVQFSFELEKVSSVMNFSQRNPYVPVSLDTPLNDVLSKFAGGVHRVPVLEGEKVTFLLTQTALLAELEASSAFQSIKDKTISELKVGVQGSLQSVSDSSITIDAFKLISDSGVSAVAVKSATGKVVGALSASDLQGFIGEELFHLGSNVVDFLTFARKKKNDDRDNMVHIKAQDTLGTAVTRILSTRVHRLFIVDEKLEVVGLLTLTDVFKIINDQ</sequence>
<feature type="domain" description="CBS" evidence="4">
    <location>
        <begin position="237"/>
        <end position="291"/>
    </location>
</feature>
<evidence type="ECO:0000313" key="5">
    <source>
        <dbReference type="EMBL" id="KAL0489786.1"/>
    </source>
</evidence>
<dbReference type="Pfam" id="PF00571">
    <property type="entry name" value="CBS"/>
    <property type="match status" value="3"/>
</dbReference>